<evidence type="ECO:0000256" key="4">
    <source>
        <dbReference type="ARBA" id="ARBA00022729"/>
    </source>
</evidence>
<evidence type="ECO:0000256" key="5">
    <source>
        <dbReference type="ARBA" id="ARBA00022801"/>
    </source>
</evidence>
<dbReference type="InterPro" id="IPR037019">
    <property type="entry name" value="Glyco_hydro_7_sf"/>
</dbReference>
<dbReference type="InterPro" id="IPR013320">
    <property type="entry name" value="ConA-like_dom_sf"/>
</dbReference>
<dbReference type="EC" id="3.2.1.91" evidence="3"/>
<keyword evidence="7" id="KW-0119">Carbohydrate metabolism</keyword>
<evidence type="ECO:0000313" key="11">
    <source>
        <dbReference type="EMBL" id="KAJ7661145.1"/>
    </source>
</evidence>
<comment type="catalytic activity">
    <reaction evidence="1">
        <text>Hydrolysis of (1-&gt;4)-beta-D-glucosidic linkages in cellulose and cellotetraose, releasing cellobiose from the non-reducing ends of the chains.</text>
        <dbReference type="EC" id="3.2.1.91"/>
    </reaction>
</comment>
<keyword evidence="6" id="KW-0136">Cellulose degradation</keyword>
<accession>A0AAD7G332</accession>
<dbReference type="AlphaFoldDB" id="A0AAD7G332"/>
<keyword evidence="9" id="KW-0624">Polysaccharide degradation</keyword>
<dbReference type="Proteomes" id="UP001221757">
    <property type="component" value="Unassembled WGS sequence"/>
</dbReference>
<dbReference type="EMBL" id="JARKIE010000252">
    <property type="protein sequence ID" value="KAJ7661145.1"/>
    <property type="molecule type" value="Genomic_DNA"/>
</dbReference>
<reference evidence="11" key="1">
    <citation type="submission" date="2023-03" db="EMBL/GenBank/DDBJ databases">
        <title>Massive genome expansion in bonnet fungi (Mycena s.s.) driven by repeated elements and novel gene families across ecological guilds.</title>
        <authorList>
            <consortium name="Lawrence Berkeley National Laboratory"/>
            <person name="Harder C.B."/>
            <person name="Miyauchi S."/>
            <person name="Viragh M."/>
            <person name="Kuo A."/>
            <person name="Thoen E."/>
            <person name="Andreopoulos B."/>
            <person name="Lu D."/>
            <person name="Skrede I."/>
            <person name="Drula E."/>
            <person name="Henrissat B."/>
            <person name="Morin E."/>
            <person name="Kohler A."/>
            <person name="Barry K."/>
            <person name="LaButti K."/>
            <person name="Morin E."/>
            <person name="Salamov A."/>
            <person name="Lipzen A."/>
            <person name="Mereny Z."/>
            <person name="Hegedus B."/>
            <person name="Baldrian P."/>
            <person name="Stursova M."/>
            <person name="Weitz H."/>
            <person name="Taylor A."/>
            <person name="Grigoriev I.V."/>
            <person name="Nagy L.G."/>
            <person name="Martin F."/>
            <person name="Kauserud H."/>
        </authorList>
    </citation>
    <scope>NUCLEOTIDE SEQUENCE</scope>
    <source>
        <strain evidence="11">CBHHK067</strain>
    </source>
</reference>
<keyword evidence="5 11" id="KW-0378">Hydrolase</keyword>
<comment type="similarity">
    <text evidence="2">Belongs to the glycosyl hydrolase 7 (cellulase C) family.</text>
</comment>
<proteinExistence type="inferred from homology"/>
<organism evidence="11 12">
    <name type="scientific">Mycena rosella</name>
    <name type="common">Pink bonnet</name>
    <name type="synonym">Agaricus rosellus</name>
    <dbReference type="NCBI Taxonomy" id="1033263"/>
    <lineage>
        <taxon>Eukaryota</taxon>
        <taxon>Fungi</taxon>
        <taxon>Dikarya</taxon>
        <taxon>Basidiomycota</taxon>
        <taxon>Agaricomycotina</taxon>
        <taxon>Agaricomycetes</taxon>
        <taxon>Agaricomycetidae</taxon>
        <taxon>Agaricales</taxon>
        <taxon>Marasmiineae</taxon>
        <taxon>Mycenaceae</taxon>
        <taxon>Mycena</taxon>
    </lineage>
</organism>
<dbReference type="InterPro" id="IPR001722">
    <property type="entry name" value="Glyco_hydro_7"/>
</dbReference>
<dbReference type="GO" id="GO:0016162">
    <property type="term" value="F:cellulose 1,4-beta-cellobiosidase activity"/>
    <property type="evidence" value="ECO:0007669"/>
    <property type="project" value="UniProtKB-EC"/>
</dbReference>
<dbReference type="PANTHER" id="PTHR33753">
    <property type="entry name" value="1,4-BETA-D-GLUCAN CELLOBIOHYDROLASE B"/>
    <property type="match status" value="1"/>
</dbReference>
<dbReference type="PANTHER" id="PTHR33753:SF2">
    <property type="entry name" value="GLYCOSIDE HYDROLASE FAMILY 7 PROTEIN"/>
    <property type="match status" value="1"/>
</dbReference>
<keyword evidence="12" id="KW-1185">Reference proteome</keyword>
<name>A0AAD7G332_MYCRO</name>
<dbReference type="SUPFAM" id="SSF49899">
    <property type="entry name" value="Concanavalin A-like lectins/glucanases"/>
    <property type="match status" value="1"/>
</dbReference>
<evidence type="ECO:0000256" key="1">
    <source>
        <dbReference type="ARBA" id="ARBA00001641"/>
    </source>
</evidence>
<dbReference type="Pfam" id="PF00840">
    <property type="entry name" value="Glyco_hydro_7"/>
    <property type="match status" value="1"/>
</dbReference>
<evidence type="ECO:0000256" key="6">
    <source>
        <dbReference type="ARBA" id="ARBA00023001"/>
    </source>
</evidence>
<sequence length="78" mass="8273">MDVDGGLSRFPTNKAGAQYGTGYCDSQCPHDLKFISSVMTGYAAQRSAARAPQITRSGYQTRSSPNMVSVLSTGEVPP</sequence>
<evidence type="ECO:0000256" key="7">
    <source>
        <dbReference type="ARBA" id="ARBA00023277"/>
    </source>
</evidence>
<keyword evidence="8" id="KW-0326">Glycosidase</keyword>
<evidence type="ECO:0000256" key="2">
    <source>
        <dbReference type="ARBA" id="ARBA00006044"/>
    </source>
</evidence>
<evidence type="ECO:0000256" key="3">
    <source>
        <dbReference type="ARBA" id="ARBA00012561"/>
    </source>
</evidence>
<protein>
    <recommendedName>
        <fullName evidence="3">cellulose 1,4-beta-cellobiosidase (non-reducing end)</fullName>
        <ecNumber evidence="3">3.2.1.91</ecNumber>
    </recommendedName>
</protein>
<keyword evidence="4" id="KW-0732">Signal</keyword>
<evidence type="ECO:0000256" key="10">
    <source>
        <dbReference type="SAM" id="MobiDB-lite"/>
    </source>
</evidence>
<gene>
    <name evidence="11" type="ORF">B0H17DRAFT_1212332</name>
</gene>
<feature type="compositionally biased region" description="Polar residues" evidence="10">
    <location>
        <begin position="54"/>
        <end position="72"/>
    </location>
</feature>
<evidence type="ECO:0000313" key="12">
    <source>
        <dbReference type="Proteomes" id="UP001221757"/>
    </source>
</evidence>
<evidence type="ECO:0000256" key="8">
    <source>
        <dbReference type="ARBA" id="ARBA00023295"/>
    </source>
</evidence>
<comment type="caution">
    <text evidence="11">The sequence shown here is derived from an EMBL/GenBank/DDBJ whole genome shotgun (WGS) entry which is preliminary data.</text>
</comment>
<feature type="region of interest" description="Disordered" evidence="10">
    <location>
        <begin position="46"/>
        <end position="78"/>
    </location>
</feature>
<dbReference type="Gene3D" id="2.70.100.10">
    <property type="entry name" value="Glycoside hydrolase, family 7, domain"/>
    <property type="match status" value="1"/>
</dbReference>
<evidence type="ECO:0000256" key="9">
    <source>
        <dbReference type="ARBA" id="ARBA00023326"/>
    </source>
</evidence>
<dbReference type="GO" id="GO:0030245">
    <property type="term" value="P:cellulose catabolic process"/>
    <property type="evidence" value="ECO:0007669"/>
    <property type="project" value="UniProtKB-KW"/>
</dbReference>